<comment type="caution">
    <text evidence="2">The sequence shown here is derived from an EMBL/GenBank/DDBJ whole genome shotgun (WGS) entry which is preliminary data.</text>
</comment>
<dbReference type="SUPFAM" id="SSF54695">
    <property type="entry name" value="POZ domain"/>
    <property type="match status" value="1"/>
</dbReference>
<dbReference type="SMART" id="SM00225">
    <property type="entry name" value="BTB"/>
    <property type="match status" value="2"/>
</dbReference>
<organism evidence="2 3">
    <name type="scientific">Cerrena zonata</name>
    <dbReference type="NCBI Taxonomy" id="2478898"/>
    <lineage>
        <taxon>Eukaryota</taxon>
        <taxon>Fungi</taxon>
        <taxon>Dikarya</taxon>
        <taxon>Basidiomycota</taxon>
        <taxon>Agaricomycotina</taxon>
        <taxon>Agaricomycetes</taxon>
        <taxon>Polyporales</taxon>
        <taxon>Cerrenaceae</taxon>
        <taxon>Cerrena</taxon>
    </lineage>
</organism>
<gene>
    <name evidence="2" type="ORF">QCA50_008657</name>
</gene>
<name>A0AAW0GEB9_9APHY</name>
<dbReference type="PROSITE" id="PS50097">
    <property type="entry name" value="BTB"/>
    <property type="match status" value="1"/>
</dbReference>
<dbReference type="CDD" id="cd18186">
    <property type="entry name" value="BTB_POZ_ZBTB_KLHL-like"/>
    <property type="match status" value="1"/>
</dbReference>
<dbReference type="EMBL" id="JASBNA010000011">
    <property type="protein sequence ID" value="KAK7688287.1"/>
    <property type="molecule type" value="Genomic_DNA"/>
</dbReference>
<sequence length="471" mass="52530">MDPNIPVPEITIAQAPFDNQGADADIILRSSDRVDFYVHKVLLRVASSFFTNMFIVAANEPNNPPSLPIVDVAESSSTMNSILRICYPVDEVEQTSLDIVAEVLEAALKYEMHKVISDMKKELLTYTPKAPISVYAKACALNLEDEALQAAVGWRAQYDSREGHQRCTSSGCGHLGVQWERGLGGWRTCYSCGRQLANGDRTRITFKKSVAGKTYRAVMGQNTAGHFYRLIQFVISGIYTTFSSPPMQNALNSDDDPLLQSHLHDYYPFTSFPNSDITILSVDGVELPTHISILTYASASGILNKQQENSSVIQLDEDGRTLATLLQLCYPFADSVVTSDICSASLAARVRKTAEKYGMSDVARDARRLMLKELDHRPLDMFLMASRYGWEQDAHLATTRCLTLEWKDIEGPNAYSKEMEFVSAKVYYRILRCWYSSSVRTKARDGGITSPRIRETIQLLRVAQGLAAITL</sequence>
<dbReference type="Proteomes" id="UP001385951">
    <property type="component" value="Unassembled WGS sequence"/>
</dbReference>
<evidence type="ECO:0000313" key="2">
    <source>
        <dbReference type="EMBL" id="KAK7688287.1"/>
    </source>
</evidence>
<accession>A0AAW0GEB9</accession>
<keyword evidence="3" id="KW-1185">Reference proteome</keyword>
<dbReference type="AlphaFoldDB" id="A0AAW0GEB9"/>
<evidence type="ECO:0000259" key="1">
    <source>
        <dbReference type="PROSITE" id="PS50097"/>
    </source>
</evidence>
<dbReference type="Pfam" id="PF00651">
    <property type="entry name" value="BTB"/>
    <property type="match status" value="1"/>
</dbReference>
<evidence type="ECO:0000313" key="3">
    <source>
        <dbReference type="Proteomes" id="UP001385951"/>
    </source>
</evidence>
<dbReference type="Gene3D" id="3.30.710.10">
    <property type="entry name" value="Potassium Channel Kv1.1, Chain A"/>
    <property type="match status" value="2"/>
</dbReference>
<feature type="domain" description="BTB" evidence="1">
    <location>
        <begin position="24"/>
        <end position="87"/>
    </location>
</feature>
<protein>
    <recommendedName>
        <fullName evidence="1">BTB domain-containing protein</fullName>
    </recommendedName>
</protein>
<dbReference type="InterPro" id="IPR000210">
    <property type="entry name" value="BTB/POZ_dom"/>
</dbReference>
<reference evidence="2 3" key="1">
    <citation type="submission" date="2022-09" db="EMBL/GenBank/DDBJ databases">
        <authorList>
            <person name="Palmer J.M."/>
        </authorList>
    </citation>
    <scope>NUCLEOTIDE SEQUENCE [LARGE SCALE GENOMIC DNA]</scope>
    <source>
        <strain evidence="2 3">DSM 7382</strain>
    </source>
</reference>
<proteinExistence type="predicted"/>
<dbReference type="InterPro" id="IPR011333">
    <property type="entry name" value="SKP1/BTB/POZ_sf"/>
</dbReference>